<sequence>MSIRFRTVGLLCLVSASCVLLHIVLQDPPVLAMADEVFLQQPRKSEVHRLHANPVSVDPEDGPLQCRTVWHPSVDPEDLDSMHDRQGCHHRQSISCTGKRLRRALVIYMLQTKDVRDMSVEMQNFNYFMNFGVFGEHERTEMFEGVDYVFTRMMPRHLGKVAAPTVIAEKGNIKLMWVPQGPCDLCAHGRVIAHLGGVDAVRAKYSFIALLNGGARGPFQAANDAAWIDVMAIGGQATWSEATPPIMVGPTVSTQMSVHVQTYCIGLHSAHLAQYYLRLTNCSDATDGKFLCIRHGEVPAGIEWLRGGGWIHTLAANVTLRSPVDVERLAGARRQRGFFEPGHEYYDLCSALFAKFGGTFTNHVRSRTAAHAAQLIGFQPVNRSLSGRVLLRELLGRCRFLHLCLFTVSLAPPVQAITNVDSEAPCEC</sequence>
<feature type="chain" id="PRO_5006622480" evidence="1">
    <location>
        <begin position="27"/>
        <end position="428"/>
    </location>
</feature>
<dbReference type="EMBL" id="CYKH01001940">
    <property type="protein sequence ID" value="CUG91555.1"/>
    <property type="molecule type" value="Genomic_DNA"/>
</dbReference>
<dbReference type="VEuPathDB" id="TriTrypDB:BSAL_32670"/>
<name>A0A0S4JMC4_BODSA</name>
<dbReference type="Proteomes" id="UP000051952">
    <property type="component" value="Unassembled WGS sequence"/>
</dbReference>
<evidence type="ECO:0000313" key="2">
    <source>
        <dbReference type="EMBL" id="CUG91555.1"/>
    </source>
</evidence>
<feature type="signal peptide" evidence="1">
    <location>
        <begin position="1"/>
        <end position="26"/>
    </location>
</feature>
<organism evidence="2 3">
    <name type="scientific">Bodo saltans</name>
    <name type="common">Flagellated protozoan</name>
    <dbReference type="NCBI Taxonomy" id="75058"/>
    <lineage>
        <taxon>Eukaryota</taxon>
        <taxon>Discoba</taxon>
        <taxon>Euglenozoa</taxon>
        <taxon>Kinetoplastea</taxon>
        <taxon>Metakinetoplastina</taxon>
        <taxon>Eubodonida</taxon>
        <taxon>Bodonidae</taxon>
        <taxon>Bodo</taxon>
    </lineage>
</organism>
<evidence type="ECO:0000256" key="1">
    <source>
        <dbReference type="SAM" id="SignalP"/>
    </source>
</evidence>
<evidence type="ECO:0000313" key="3">
    <source>
        <dbReference type="Proteomes" id="UP000051952"/>
    </source>
</evidence>
<keyword evidence="3" id="KW-1185">Reference proteome</keyword>
<dbReference type="AlphaFoldDB" id="A0A0S4JMC4"/>
<reference evidence="3" key="1">
    <citation type="submission" date="2015-09" db="EMBL/GenBank/DDBJ databases">
        <authorList>
            <consortium name="Pathogen Informatics"/>
        </authorList>
    </citation>
    <scope>NUCLEOTIDE SEQUENCE [LARGE SCALE GENOMIC DNA]</scope>
    <source>
        <strain evidence="3">Lake Konstanz</strain>
    </source>
</reference>
<keyword evidence="1" id="KW-0732">Signal</keyword>
<dbReference type="PROSITE" id="PS51257">
    <property type="entry name" value="PROKAR_LIPOPROTEIN"/>
    <property type="match status" value="1"/>
</dbReference>
<accession>A0A0S4JMC4</accession>
<gene>
    <name evidence="2" type="ORF">BSAL_32670</name>
</gene>
<protein>
    <submittedName>
        <fullName evidence="2">Membrane-associated protein, putative</fullName>
    </submittedName>
</protein>
<proteinExistence type="predicted"/>